<feature type="domain" description="Nephrocystin 3-like N-terminal" evidence="5">
    <location>
        <begin position="156"/>
        <end position="254"/>
    </location>
</feature>
<feature type="region of interest" description="Disordered" evidence="4">
    <location>
        <begin position="1361"/>
        <end position="1380"/>
    </location>
</feature>
<dbReference type="SMART" id="SM00248">
    <property type="entry name" value="ANK"/>
    <property type="match status" value="11"/>
</dbReference>
<dbReference type="Pfam" id="PF12796">
    <property type="entry name" value="Ank_2"/>
    <property type="match status" value="2"/>
</dbReference>
<evidence type="ECO:0000256" key="1">
    <source>
        <dbReference type="ARBA" id="ARBA00022737"/>
    </source>
</evidence>
<feature type="repeat" description="ANK" evidence="3">
    <location>
        <begin position="664"/>
        <end position="696"/>
    </location>
</feature>
<dbReference type="SUPFAM" id="SSF48403">
    <property type="entry name" value="Ankyrin repeat"/>
    <property type="match status" value="1"/>
</dbReference>
<feature type="compositionally biased region" description="Basic and acidic residues" evidence="4">
    <location>
        <begin position="1293"/>
        <end position="1306"/>
    </location>
</feature>
<dbReference type="STRING" id="914237.A0A1E1KFN4"/>
<evidence type="ECO:0000256" key="2">
    <source>
        <dbReference type="ARBA" id="ARBA00023043"/>
    </source>
</evidence>
<evidence type="ECO:0000259" key="5">
    <source>
        <dbReference type="Pfam" id="PF24883"/>
    </source>
</evidence>
<evidence type="ECO:0000313" key="6">
    <source>
        <dbReference type="EMBL" id="CZS96800.1"/>
    </source>
</evidence>
<dbReference type="PROSITE" id="PS50088">
    <property type="entry name" value="ANK_REPEAT"/>
    <property type="match status" value="4"/>
</dbReference>
<dbReference type="Pfam" id="PF24883">
    <property type="entry name" value="NPHP3_N"/>
    <property type="match status" value="1"/>
</dbReference>
<accession>A0A1E1KFN4</accession>
<feature type="region of interest" description="Disordered" evidence="4">
    <location>
        <begin position="1250"/>
        <end position="1313"/>
    </location>
</feature>
<reference evidence="7" key="1">
    <citation type="submission" date="2016-03" db="EMBL/GenBank/DDBJ databases">
        <authorList>
            <person name="Ploux O."/>
        </authorList>
    </citation>
    <scope>NUCLEOTIDE SEQUENCE [LARGE SCALE GENOMIC DNA]</scope>
    <source>
        <strain evidence="7">UK7</strain>
    </source>
</reference>
<dbReference type="InterPro" id="IPR036770">
    <property type="entry name" value="Ankyrin_rpt-contain_sf"/>
</dbReference>
<organism evidence="6 7">
    <name type="scientific">Rhynchosporium graminicola</name>
    <dbReference type="NCBI Taxonomy" id="2792576"/>
    <lineage>
        <taxon>Eukaryota</taxon>
        <taxon>Fungi</taxon>
        <taxon>Dikarya</taxon>
        <taxon>Ascomycota</taxon>
        <taxon>Pezizomycotina</taxon>
        <taxon>Leotiomycetes</taxon>
        <taxon>Helotiales</taxon>
        <taxon>Ploettnerulaceae</taxon>
        <taxon>Rhynchosporium</taxon>
    </lineage>
</organism>
<dbReference type="InParanoid" id="A0A1E1KFN4"/>
<dbReference type="InterPro" id="IPR002110">
    <property type="entry name" value="Ankyrin_rpt"/>
</dbReference>
<dbReference type="Proteomes" id="UP000178129">
    <property type="component" value="Unassembled WGS sequence"/>
</dbReference>
<feature type="region of interest" description="Disordered" evidence="4">
    <location>
        <begin position="1419"/>
        <end position="1447"/>
    </location>
</feature>
<comment type="caution">
    <text evidence="6">The sequence shown here is derived from an EMBL/GenBank/DDBJ whole genome shotgun (WGS) entry which is preliminary data.</text>
</comment>
<evidence type="ECO:0000256" key="4">
    <source>
        <dbReference type="SAM" id="MobiDB-lite"/>
    </source>
</evidence>
<dbReference type="PROSITE" id="PS50297">
    <property type="entry name" value="ANK_REP_REGION"/>
    <property type="match status" value="3"/>
</dbReference>
<feature type="repeat" description="ANK" evidence="3">
    <location>
        <begin position="897"/>
        <end position="930"/>
    </location>
</feature>
<keyword evidence="7" id="KW-1185">Reference proteome</keyword>
<sequence length="1655" mass="183569">MRMAYARSNSISTLPTYIYHQDTFMAAHSGSEFDNDSDGEFFGCGKVFSDHADSWQGWDKSCSTTGNSLDSSIMPWGAIHQHVGRYAREKDSDIDRFLILLSFEIVDYAKSMHNIPPAFAGTCSWIFSHPTFLAFNKAARGLLWIVGPIGHGKNGNTFLAVLKIIVKQLLARKPELTVHANASYHKLGAAFSEDLMELMTIFENCVKDARLGDTAILIDGLFECSDFQDEDFLCWITSTLGKAASVLRFIVTSRRFPTSRRNPSPILFRLHLDEDETAHDEICSDVQYYIKTILNDSPITVQWTRSELTEFVTELTQHSNTFLWVNLFLEELWASKELSFVSACSLLKDTPDSLRAMYQRIFSKVTEGDQKSAKFLLQIIIAADYPLKIEDLNWLHAAYSSDGAAERLDINKRLNSDFQVYLRGLCGSAVPVVDGKASLQHRSVKDFVMEESGSAWYHFTEQEARVLLLQCCFWRLRSIKNNVRQVTPDQKFPPEGALTPPFSSSGKQPDEFFDYAIRHWAILFNQIQKYADEGLVGQIKSLYEDQEVFQRLRESESESCKKVSHIQLHEAVSKALTNQPVSGFGSTTVEIPRLHTDNSASRMYMASYLGHTRIFLAILDTNPLLIDITFDDGWTALCTAISSNQLDIVEAILTRKVDVERPSRGFRPLYHAATNLTSHISRVLLREGANVDALSYHQTTALHHAARNGRVEIVKALLDARANPNLIDGSGRTALHDAAGFFFCDIVDILLENLANPELLDNDSQTPLIVAVEKGRKNVVKSLLRTIPENIFMDCHKLILHAAMRCGNIEILHILVDAKSFELYFKVKDKYSLSAFAYITSTCDIAALKWSSERGADLDELDLQGTTLLQRMSMQDNVVGAKFLIDHGASTQMADSKGRTPLHYAAAGTGHEEMFLLLLKSGGDLEAKDHSGRTAFHDAVVHWRSQTTLRGLKSCGADIESGNLDGDTPLQTAVRMQNSGLVKWLVTDVKVNQDVVSNNGYTLHQLHRESFCQNMDATATGIYDQAEIYRFWCLSQTPCQDDNLLQQFNGTLGEAFLRKSRMITEILNLSGAFEMGRDLLLRVSFQQIARLDTTLYIAPLPHSSSALLENHQTIHAPQISSAAPGAASSNDPLKNFSKALTGTAEEIDPISGTVAALIPTANMPQGHDNEGAFIVEQADYFTAGQAAELGAMEKGGRIVPLFEPATRTVPHAMEISQQKVYVHHPCNSREGLDPNQLGSHTTLRGLLAEGAGGQDISDSDRKDIPQSSCSDGDSSKVQATPSYMRTSSNFVRENSDTDRDISDSSRRLLPSLNEAPPPSFTWSIYSGLLTPPQHDFSPQTQIPIGDSFGLDEYDSDLESLNYTESSEESKNTGPSLVQLGRGGAPEVALALEATRRTIVDLLQVLAVPVGVSAQNIVSCTQDSGPSRKPGPGGEASDQTSSKGKALVKNSGFGKRKKSWIDDDDGGDHGDGNGDGDACMGDGRDSTCPNQAHCTGCHSSDSSIPGKIRSKHMITADSGKPLLKQCLYFAYNSDTYQDESCDNPISEVHRLYQHIDRHHSIFLCNRCQEPFKTEPLLKEHGKGGQDCMWKERDDYSTGCTDGQRLALFKKIPKIRNQTIDEGDKWRMKYRILFPNTPESEIPSPYMEVPNVTMSEM</sequence>
<protein>
    <recommendedName>
        <fullName evidence="5">Nephrocystin 3-like N-terminal domain-containing protein</fullName>
    </recommendedName>
</protein>
<keyword evidence="1" id="KW-0677">Repeat</keyword>
<keyword evidence="2 3" id="KW-0040">ANK repeat</keyword>
<proteinExistence type="predicted"/>
<dbReference type="InterPro" id="IPR056884">
    <property type="entry name" value="NPHP3-like_N"/>
</dbReference>
<evidence type="ECO:0000256" key="3">
    <source>
        <dbReference type="PROSITE-ProRule" id="PRU00023"/>
    </source>
</evidence>
<dbReference type="Gene3D" id="1.25.40.20">
    <property type="entry name" value="Ankyrin repeat-containing domain"/>
    <property type="match status" value="3"/>
</dbReference>
<dbReference type="EMBL" id="FJUW01000012">
    <property type="protein sequence ID" value="CZS96800.1"/>
    <property type="molecule type" value="Genomic_DNA"/>
</dbReference>
<feature type="repeat" description="ANK" evidence="3">
    <location>
        <begin position="697"/>
        <end position="729"/>
    </location>
</feature>
<feature type="repeat" description="ANK" evidence="3">
    <location>
        <begin position="730"/>
        <end position="762"/>
    </location>
</feature>
<feature type="compositionally biased region" description="Polar residues" evidence="4">
    <location>
        <begin position="1265"/>
        <end position="1292"/>
    </location>
</feature>
<evidence type="ECO:0000313" key="7">
    <source>
        <dbReference type="Proteomes" id="UP000178129"/>
    </source>
</evidence>
<dbReference type="PANTHER" id="PTHR24189">
    <property type="entry name" value="MYOTROPHIN"/>
    <property type="match status" value="1"/>
</dbReference>
<gene>
    <name evidence="6" type="ORF">RCO7_02609</name>
</gene>
<dbReference type="InterPro" id="IPR050745">
    <property type="entry name" value="Multifunctional_regulatory"/>
</dbReference>
<name>A0A1E1KFN4_9HELO</name>